<proteinExistence type="predicted"/>
<dbReference type="InterPro" id="IPR012301">
    <property type="entry name" value="Malic_N_dom"/>
</dbReference>
<dbReference type="Gene3D" id="3.40.50.10380">
    <property type="entry name" value="Malic enzyme, N-terminal domain"/>
    <property type="match status" value="2"/>
</dbReference>
<dbReference type="SUPFAM" id="SSF52540">
    <property type="entry name" value="P-loop containing nucleoside triphosphate hydrolases"/>
    <property type="match status" value="1"/>
</dbReference>
<gene>
    <name evidence="9" type="ORF">L9F63_021730</name>
</gene>
<evidence type="ECO:0000313" key="10">
    <source>
        <dbReference type="Proteomes" id="UP001233999"/>
    </source>
</evidence>
<dbReference type="Gene3D" id="3.40.1190.10">
    <property type="entry name" value="Mur-like, catalytic domain"/>
    <property type="match status" value="2"/>
</dbReference>
<dbReference type="Gene3D" id="3.40.50.720">
    <property type="entry name" value="NAD(P)-binding Rossmann-like Domain"/>
    <property type="match status" value="2"/>
</dbReference>
<dbReference type="InterPro" id="IPR036291">
    <property type="entry name" value="NAD(P)-bd_dom_sf"/>
</dbReference>
<dbReference type="Pfam" id="PF00390">
    <property type="entry name" value="malic"/>
    <property type="match status" value="1"/>
</dbReference>
<dbReference type="Gene3D" id="2.40.10.120">
    <property type="match status" value="1"/>
</dbReference>
<dbReference type="InterPro" id="IPR015884">
    <property type="entry name" value="Malic_enzyme_CS"/>
</dbReference>
<dbReference type="InterPro" id="IPR031167">
    <property type="entry name" value="G_OBG"/>
</dbReference>
<evidence type="ECO:0000256" key="2">
    <source>
        <dbReference type="ARBA" id="ARBA00022723"/>
    </source>
</evidence>
<evidence type="ECO:0000313" key="9">
    <source>
        <dbReference type="EMBL" id="KAJ9583920.1"/>
    </source>
</evidence>
<dbReference type="InterPro" id="IPR027417">
    <property type="entry name" value="P-loop_NTPase"/>
</dbReference>
<dbReference type="SUPFAM" id="SSF53223">
    <property type="entry name" value="Aminoacid dehydrogenase-like, N-terminal domain"/>
    <property type="match status" value="1"/>
</dbReference>
<evidence type="ECO:0000256" key="4">
    <source>
        <dbReference type="ARBA" id="ARBA00022840"/>
    </source>
</evidence>
<dbReference type="Gene3D" id="1.10.150.300">
    <property type="entry name" value="TGS-like domain"/>
    <property type="match status" value="1"/>
</dbReference>
<dbReference type="Pfam" id="PF13180">
    <property type="entry name" value="PDZ_2"/>
    <property type="match status" value="1"/>
</dbReference>
<dbReference type="SMART" id="SM00919">
    <property type="entry name" value="Malic_M"/>
    <property type="match status" value="1"/>
</dbReference>
<comment type="cofactor">
    <cofactor evidence="1">
        <name>Mn(2+)</name>
        <dbReference type="ChEBI" id="CHEBI:29035"/>
    </cofactor>
</comment>
<dbReference type="CDD" id="cd06779">
    <property type="entry name" value="cpPDZ_Deg_HtrA-like"/>
    <property type="match status" value="1"/>
</dbReference>
<evidence type="ECO:0000256" key="6">
    <source>
        <dbReference type="SAM" id="Phobius"/>
    </source>
</evidence>
<dbReference type="GO" id="GO:0004252">
    <property type="term" value="F:serine-type endopeptidase activity"/>
    <property type="evidence" value="ECO:0007669"/>
    <property type="project" value="InterPro"/>
</dbReference>
<dbReference type="EMBL" id="JASPKZ010007497">
    <property type="protein sequence ID" value="KAJ9583920.1"/>
    <property type="molecule type" value="Genomic_DNA"/>
</dbReference>
<dbReference type="InterPro" id="IPR046346">
    <property type="entry name" value="Aminoacid_DH-like_N_sf"/>
</dbReference>
<dbReference type="InterPro" id="IPR012675">
    <property type="entry name" value="Beta-grasp_dom_sf"/>
</dbReference>
<reference evidence="9" key="2">
    <citation type="submission" date="2023-05" db="EMBL/GenBank/DDBJ databases">
        <authorList>
            <person name="Fouks B."/>
        </authorList>
    </citation>
    <scope>NUCLEOTIDE SEQUENCE</scope>
    <source>
        <strain evidence="9">Stay&amp;Tobe</strain>
        <tissue evidence="9">Testes</tissue>
    </source>
</reference>
<keyword evidence="6" id="KW-0472">Membrane</keyword>
<dbReference type="PANTHER" id="PTHR23305:SF18">
    <property type="entry name" value="OBG-TYPE G DOMAIN-CONTAINING PROTEIN"/>
    <property type="match status" value="1"/>
</dbReference>
<dbReference type="SMART" id="SM00228">
    <property type="entry name" value="PDZ"/>
    <property type="match status" value="1"/>
</dbReference>
<evidence type="ECO:0000256" key="5">
    <source>
        <dbReference type="SAM" id="MobiDB-lite"/>
    </source>
</evidence>
<evidence type="ECO:0000259" key="8">
    <source>
        <dbReference type="PROSITE" id="PS51710"/>
    </source>
</evidence>
<protein>
    <submittedName>
        <fullName evidence="9">Uncharacterized protein</fullName>
    </submittedName>
</protein>
<dbReference type="InterPro" id="IPR023192">
    <property type="entry name" value="TGS-like_dom_sf"/>
</dbReference>
<dbReference type="GO" id="GO:0016881">
    <property type="term" value="F:acid-amino acid ligase activity"/>
    <property type="evidence" value="ECO:0007669"/>
    <property type="project" value="InterPro"/>
</dbReference>
<dbReference type="GO" id="GO:0051287">
    <property type="term" value="F:NAD binding"/>
    <property type="evidence" value="ECO:0007669"/>
    <property type="project" value="InterPro"/>
</dbReference>
<dbReference type="Gene3D" id="3.40.50.300">
    <property type="entry name" value="P-loop containing nucleotide triphosphate hydrolases"/>
    <property type="match status" value="2"/>
</dbReference>
<dbReference type="PANTHER" id="PTHR23305">
    <property type="entry name" value="OBG GTPASE FAMILY"/>
    <property type="match status" value="1"/>
</dbReference>
<feature type="transmembrane region" description="Helical" evidence="6">
    <location>
        <begin position="1655"/>
        <end position="1675"/>
    </location>
</feature>
<name>A0AAD7ZNY4_DIPPU</name>
<dbReference type="InterPro" id="IPR000713">
    <property type="entry name" value="Mur_ligase_N"/>
</dbReference>
<dbReference type="GO" id="GO:0005737">
    <property type="term" value="C:cytoplasm"/>
    <property type="evidence" value="ECO:0007669"/>
    <property type="project" value="TreeGrafter"/>
</dbReference>
<dbReference type="InterPro" id="IPR036034">
    <property type="entry name" value="PDZ_sf"/>
</dbReference>
<feature type="region of interest" description="Disordered" evidence="5">
    <location>
        <begin position="296"/>
        <end position="323"/>
    </location>
</feature>
<keyword evidence="2" id="KW-0479">Metal-binding</keyword>
<dbReference type="SUPFAM" id="SSF50494">
    <property type="entry name" value="Trypsin-like serine proteases"/>
    <property type="match status" value="1"/>
</dbReference>
<dbReference type="Proteomes" id="UP001233999">
    <property type="component" value="Unassembled WGS sequence"/>
</dbReference>
<accession>A0AAD7ZNY4</accession>
<organism evidence="9 10">
    <name type="scientific">Diploptera punctata</name>
    <name type="common">Pacific beetle cockroach</name>
    <dbReference type="NCBI Taxonomy" id="6984"/>
    <lineage>
        <taxon>Eukaryota</taxon>
        <taxon>Metazoa</taxon>
        <taxon>Ecdysozoa</taxon>
        <taxon>Arthropoda</taxon>
        <taxon>Hexapoda</taxon>
        <taxon>Insecta</taxon>
        <taxon>Pterygota</taxon>
        <taxon>Neoptera</taxon>
        <taxon>Polyneoptera</taxon>
        <taxon>Dictyoptera</taxon>
        <taxon>Blattodea</taxon>
        <taxon>Blaberoidea</taxon>
        <taxon>Blaberidae</taxon>
        <taxon>Diplopterinae</taxon>
        <taxon>Diploptera</taxon>
    </lineage>
</organism>
<dbReference type="FunFam" id="1.10.150.300:FF:000001">
    <property type="entry name" value="Ribosome-binding ATPase YchF"/>
    <property type="match status" value="1"/>
</dbReference>
<dbReference type="InterPro" id="IPR012302">
    <property type="entry name" value="Malic_NAD-bd"/>
</dbReference>
<dbReference type="Pfam" id="PF00089">
    <property type="entry name" value="Trypsin"/>
    <property type="match status" value="1"/>
</dbReference>
<dbReference type="GO" id="GO:0005524">
    <property type="term" value="F:ATP binding"/>
    <property type="evidence" value="ECO:0007669"/>
    <property type="project" value="UniProtKB-KW"/>
</dbReference>
<dbReference type="PROSITE" id="PS00331">
    <property type="entry name" value="MALIC_ENZYMES"/>
    <property type="match status" value="1"/>
</dbReference>
<keyword evidence="4" id="KW-0067">ATP-binding</keyword>
<feature type="domain" description="OBG-type G" evidence="8">
    <location>
        <begin position="612"/>
        <end position="860"/>
    </location>
</feature>
<feature type="non-terminal residue" evidence="9">
    <location>
        <position position="1"/>
    </location>
</feature>
<dbReference type="GO" id="GO:0004470">
    <property type="term" value="F:malic enzyme activity"/>
    <property type="evidence" value="ECO:0007669"/>
    <property type="project" value="InterPro"/>
</dbReference>
<dbReference type="InterPro" id="IPR006073">
    <property type="entry name" value="GTP-bd"/>
</dbReference>
<comment type="caution">
    <text evidence="9">The sequence shown here is derived from an EMBL/GenBank/DDBJ whole genome shotgun (WGS) entry which is preliminary data.</text>
</comment>
<feature type="domain" description="PDZ" evidence="7">
    <location>
        <begin position="1080"/>
        <end position="1171"/>
    </location>
</feature>
<feature type="compositionally biased region" description="Basic and acidic residues" evidence="5">
    <location>
        <begin position="296"/>
        <end position="309"/>
    </location>
</feature>
<dbReference type="GO" id="GO:0006508">
    <property type="term" value="P:proteolysis"/>
    <property type="evidence" value="ECO:0007669"/>
    <property type="project" value="InterPro"/>
</dbReference>
<dbReference type="SUPFAM" id="SSF50156">
    <property type="entry name" value="PDZ domain-like"/>
    <property type="match status" value="1"/>
</dbReference>
<dbReference type="Gene3D" id="3.10.20.30">
    <property type="match status" value="2"/>
</dbReference>
<dbReference type="GO" id="GO:0016616">
    <property type="term" value="F:oxidoreductase activity, acting on the CH-OH group of donors, NAD or NADP as acceptor"/>
    <property type="evidence" value="ECO:0007669"/>
    <property type="project" value="InterPro"/>
</dbReference>
<keyword evidence="10" id="KW-1185">Reference proteome</keyword>
<dbReference type="PROSITE" id="PS50106">
    <property type="entry name" value="PDZ"/>
    <property type="match status" value="1"/>
</dbReference>
<dbReference type="GO" id="GO:0046872">
    <property type="term" value="F:metal ion binding"/>
    <property type="evidence" value="ECO:0007669"/>
    <property type="project" value="UniProtKB-KW"/>
</dbReference>
<dbReference type="SUPFAM" id="SSF53623">
    <property type="entry name" value="MurD-like peptide ligases, catalytic domain"/>
    <property type="match status" value="2"/>
</dbReference>
<dbReference type="InterPro" id="IPR001254">
    <property type="entry name" value="Trypsin_dom"/>
</dbReference>
<dbReference type="Pfam" id="PF01926">
    <property type="entry name" value="MMR_HSR1"/>
    <property type="match status" value="1"/>
</dbReference>
<keyword evidence="3" id="KW-0547">Nucleotide-binding</keyword>
<dbReference type="SMART" id="SM01274">
    <property type="entry name" value="malic"/>
    <property type="match status" value="1"/>
</dbReference>
<dbReference type="InterPro" id="IPR037062">
    <property type="entry name" value="Malic_N_dom_sf"/>
</dbReference>
<dbReference type="Gene3D" id="2.30.42.10">
    <property type="match status" value="1"/>
</dbReference>
<dbReference type="PROSITE" id="PS51710">
    <property type="entry name" value="G_OBG"/>
    <property type="match status" value="1"/>
</dbReference>
<dbReference type="InterPro" id="IPR036565">
    <property type="entry name" value="Mur-like_cat_sf"/>
</dbReference>
<reference evidence="9" key="1">
    <citation type="journal article" date="2023" name="IScience">
        <title>Live-bearing cockroach genome reveals convergent evolutionary mechanisms linked to viviparity in insects and beyond.</title>
        <authorList>
            <person name="Fouks B."/>
            <person name="Harrison M.C."/>
            <person name="Mikhailova A.A."/>
            <person name="Marchal E."/>
            <person name="English S."/>
            <person name="Carruthers M."/>
            <person name="Jennings E.C."/>
            <person name="Chiamaka E.L."/>
            <person name="Frigard R.A."/>
            <person name="Pippel M."/>
            <person name="Attardo G.M."/>
            <person name="Benoit J.B."/>
            <person name="Bornberg-Bauer E."/>
            <person name="Tobe S.S."/>
        </authorList>
    </citation>
    <scope>NUCLEOTIDE SEQUENCE</scope>
    <source>
        <strain evidence="9">Stay&amp;Tobe</strain>
    </source>
</reference>
<dbReference type="GO" id="GO:0005525">
    <property type="term" value="F:GTP binding"/>
    <property type="evidence" value="ECO:0007669"/>
    <property type="project" value="InterPro"/>
</dbReference>
<dbReference type="SUPFAM" id="SSF51984">
    <property type="entry name" value="MurCD N-terminal domain"/>
    <property type="match status" value="1"/>
</dbReference>
<evidence type="ECO:0000259" key="7">
    <source>
        <dbReference type="PROSITE" id="PS50106"/>
    </source>
</evidence>
<sequence>KKLFSFWSITFDITTDFLVFLDLTMDQVMKYRSIFWMKLYSTYIIKFMTYNPRMITSHLNLSRLNRSYDEKSMEKFLYQMEKFGIPASIKLGQGITHFAQNEKKNLFMPVSELINQSFYSEGWIIRIEIVEINLSKMYKNIFDATVDFPSKQICITFNNIEFKLKKNIKTNNSNLFDRKLIGKLSISFFCFGSGDLILIRNEEIIPADSVLIKGYFIFRNLYLNFTKINFYFNAFKFFFRYYYALQRINTIIKSNVPTIHNVKPYKALELEEMKLFVMEKYIKNVNKDMDLQADQQKKRLGEKNIEEEKKRKRKSPSRNEDKRMEYYEEEMKYQEIINEKKNVLQLPIKIKVLILYSGIEIIFPPVNNDIHGVAEPCKEIARSSTEVYKYTSKGNLVAVITNGSAVLEIDESDPEKFIETVKAIAPTFGGINLEDIKAPEAFEIERRLKKELNIPVMHDDQHGTAIISAAALLNAITYVGKKIHEIKMVVNGAGAAAISCARIYKKLGVKPENILMFDSLSFILSDPVNIIFFPSLFRRFSMPCIVAHHKINTISHLDSNFFFKLPKDPAYKTASQICPSFNSPSPSAPMETDIPCPNEPEAIHGGLGINLWIVSNLGLPNTGKSTFFNLISNSKAESKNFPFCTIEPNYGIAKVPDKRLYELKKIINPTKIIPSEIKIVDIAGLIKGSHKGEGLGNKFLSHIRETNVIIHMIRFFHDISVLHVEGSVNPIRDKEIIDMELQFKDLETIEKRLEKVTKKNQINKSTHILKKIFSFLKKGKNIRMYPFQENEKEYIKDLQLLTIKPVVYVCNIDNKFKNNLCIESLKKIIEMENSTLVILSLIKNCIGINQVLKETYKLLNLQSFFTVGKKEIRSWSIPNPSKVIHYSDFIKCGSEENVKKAGKILLIQSMKNLFSLLITCKVSKINNIETSLRKVFSWSNLFVLNLKKIVFYIVLSSIMSSIITIAAYKKYAKEEPILFPYTSSLAKTKLTSSDSSSLILDLIEVKNLKKTIFLGFMDLDDQRTYKAKLIGTDPIQVGEWVLAIGNPFDLNSTVTADAAVNPGNSGGALINTNGELIGINTAISSASGNFIGYSFAAPSNLVAKVVKDIKKYGTVQREVFEKSGSADAGLKKGDIIKSIDGKSIQNIADLSFIVGTKYPGDKVKVNIIRNKQKKTFNIILKDLQGRTKIRTKEEITPSELIVEIRTDMDNPKMVNIKVEKAKDKNCSEIVINMKIKKDVLHKIYYTVDLHENFRIRLNRNLDKCFLIFGLLFFRIKKMKRSINNGFKYNSIFRKVGLEGAFSKYLKGKDGKRLEQQNKGFHIQYEGIGKKNEKTIKKYAIQKGANTIIYSVKALGITGTNGKTSVATILHQLFSKMGEKKNMNGSQLLIDDHQIFTHLIGRFNIYNLLASYATAILLGKNKNDILKKIKYVKPIKGRFEQFISNSDMKIAIITFFLSIIGEQIRDLGLFGQKEKEGTPTMGDDYIKIKHNGLTAGISSIIFATLSVLSIISRSLIRGVIATKYFCYHTRYHENKIFNRFIIIQMMLSMLEEEKVENHSLIKKINFLGIPIQSELEFGKIFNIKKELIRSILSKLKSIEHRGEDKGNNYIELIPLVKKKVKAIICLVLIFLKIIKKEEINLNKKYLAQQKKKRINFINSFFPLLFPIFFIIGGYPFTSIVGVFLMEFIHGKVEINLVVVRKNMDLLELQNAGGTSIEKIFSKRKNNYNWKSRIGGIGMSSIARYFHTMGKTVHGHDQNKTFFNKRIRKRRNIYQLS</sequence>
<evidence type="ECO:0000256" key="1">
    <source>
        <dbReference type="ARBA" id="ARBA00001936"/>
    </source>
</evidence>
<dbReference type="InterPro" id="IPR009003">
    <property type="entry name" value="Peptidase_S1_PA"/>
</dbReference>
<dbReference type="SUPFAM" id="SSF51735">
    <property type="entry name" value="NAD(P)-binding Rossmann-fold domains"/>
    <property type="match status" value="1"/>
</dbReference>
<dbReference type="PRINTS" id="PR00326">
    <property type="entry name" value="GTP1OBG"/>
</dbReference>
<dbReference type="InterPro" id="IPR001478">
    <property type="entry name" value="PDZ"/>
</dbReference>
<keyword evidence="6" id="KW-1133">Transmembrane helix</keyword>
<evidence type="ECO:0000256" key="3">
    <source>
        <dbReference type="ARBA" id="ARBA00022741"/>
    </source>
</evidence>
<feature type="transmembrane region" description="Helical" evidence="6">
    <location>
        <begin position="1490"/>
        <end position="1510"/>
    </location>
</feature>
<dbReference type="GO" id="GO:0016887">
    <property type="term" value="F:ATP hydrolysis activity"/>
    <property type="evidence" value="ECO:0007669"/>
    <property type="project" value="TreeGrafter"/>
</dbReference>
<keyword evidence="6" id="KW-0812">Transmembrane</keyword>
<dbReference type="Pfam" id="PF01225">
    <property type="entry name" value="Mur_ligase"/>
    <property type="match status" value="1"/>
</dbReference>